<dbReference type="STRING" id="1123323.SAMN05216245_12311"/>
<dbReference type="Proteomes" id="UP000198896">
    <property type="component" value="Unassembled WGS sequence"/>
</dbReference>
<protein>
    <submittedName>
        <fullName evidence="1">Uncharacterized protein</fullName>
    </submittedName>
</protein>
<evidence type="ECO:0000313" key="2">
    <source>
        <dbReference type="Proteomes" id="UP000198896"/>
    </source>
</evidence>
<proteinExistence type="predicted"/>
<accession>A0A1I2DTU8</accession>
<reference evidence="1 2" key="1">
    <citation type="submission" date="2016-10" db="EMBL/GenBank/DDBJ databases">
        <authorList>
            <person name="de Groot N.N."/>
        </authorList>
    </citation>
    <scope>NUCLEOTIDE SEQUENCE [LARGE SCALE GENOMIC DNA]</scope>
    <source>
        <strain evidence="1 2">DSM 9236</strain>
    </source>
</reference>
<name>A0A1I2DTU8_9FIRM</name>
<keyword evidence="2" id="KW-1185">Reference proteome</keyword>
<organism evidence="1 2">
    <name type="scientific">Succiniclasticum ruminis DSM 9236</name>
    <dbReference type="NCBI Taxonomy" id="1123323"/>
    <lineage>
        <taxon>Bacteria</taxon>
        <taxon>Bacillati</taxon>
        <taxon>Bacillota</taxon>
        <taxon>Negativicutes</taxon>
        <taxon>Acidaminococcales</taxon>
        <taxon>Acidaminococcaceae</taxon>
        <taxon>Succiniclasticum</taxon>
    </lineage>
</organism>
<gene>
    <name evidence="1" type="ORF">SAMN05216245_12311</name>
</gene>
<evidence type="ECO:0000313" key="1">
    <source>
        <dbReference type="EMBL" id="SFE83350.1"/>
    </source>
</evidence>
<dbReference type="RefSeq" id="WP_177206023.1">
    <property type="nucleotide sequence ID" value="NZ_FONL01000023.1"/>
</dbReference>
<sequence length="53" mass="6095">MTDNDCLSDEIDGSINAAYWDGLITIEVAEYLRGKNFGIEDPYRIFIDDLFDM</sequence>
<dbReference type="AlphaFoldDB" id="A0A1I2DTU8"/>
<dbReference type="EMBL" id="FONL01000023">
    <property type="protein sequence ID" value="SFE83350.1"/>
    <property type="molecule type" value="Genomic_DNA"/>
</dbReference>